<dbReference type="Proteomes" id="UP000215914">
    <property type="component" value="Unassembled WGS sequence"/>
</dbReference>
<evidence type="ECO:0000313" key="2">
    <source>
        <dbReference type="Proteomes" id="UP000215914"/>
    </source>
</evidence>
<keyword evidence="2" id="KW-1185">Reference proteome</keyword>
<comment type="caution">
    <text evidence="1">The sequence shown here is derived from an EMBL/GenBank/DDBJ whole genome shotgun (WGS) entry which is preliminary data.</text>
</comment>
<accession>A0A9K3E281</accession>
<dbReference type="EMBL" id="MNCJ02000330">
    <property type="protein sequence ID" value="KAF5764927.1"/>
    <property type="molecule type" value="Genomic_DNA"/>
</dbReference>
<reference evidence="1" key="2">
    <citation type="submission" date="2020-06" db="EMBL/GenBank/DDBJ databases">
        <title>Helianthus annuus Genome sequencing and assembly Release 2.</title>
        <authorList>
            <person name="Gouzy J."/>
            <person name="Langlade N."/>
            <person name="Munos S."/>
        </authorList>
    </citation>
    <scope>NUCLEOTIDE SEQUENCE</scope>
    <source>
        <tissue evidence="1">Leaves</tissue>
    </source>
</reference>
<sequence>MSGDARRFFPMAPMTVQYVRQGVRLSFVSVSKSLVFMLIKKIKEEIVVSKKKELKSRSVIGS</sequence>
<evidence type="ECO:0000313" key="1">
    <source>
        <dbReference type="EMBL" id="KAF5764927.1"/>
    </source>
</evidence>
<dbReference type="Gramene" id="mRNA:HanXRQr2_Chr15g0697671">
    <property type="protein sequence ID" value="CDS:HanXRQr2_Chr15g0697671.1"/>
    <property type="gene ID" value="HanXRQr2_Chr15g0697671"/>
</dbReference>
<gene>
    <name evidence="1" type="ORF">HanXRQr2_Chr15g0697671</name>
</gene>
<organism evidence="1 2">
    <name type="scientific">Helianthus annuus</name>
    <name type="common">Common sunflower</name>
    <dbReference type="NCBI Taxonomy" id="4232"/>
    <lineage>
        <taxon>Eukaryota</taxon>
        <taxon>Viridiplantae</taxon>
        <taxon>Streptophyta</taxon>
        <taxon>Embryophyta</taxon>
        <taxon>Tracheophyta</taxon>
        <taxon>Spermatophyta</taxon>
        <taxon>Magnoliopsida</taxon>
        <taxon>eudicotyledons</taxon>
        <taxon>Gunneridae</taxon>
        <taxon>Pentapetalae</taxon>
        <taxon>asterids</taxon>
        <taxon>campanulids</taxon>
        <taxon>Asterales</taxon>
        <taxon>Asteraceae</taxon>
        <taxon>Asteroideae</taxon>
        <taxon>Heliantheae alliance</taxon>
        <taxon>Heliantheae</taxon>
        <taxon>Helianthus</taxon>
    </lineage>
</organism>
<proteinExistence type="predicted"/>
<name>A0A9K3E281_HELAN</name>
<dbReference type="AlphaFoldDB" id="A0A9K3E281"/>
<reference evidence="1" key="1">
    <citation type="journal article" date="2017" name="Nature">
        <title>The sunflower genome provides insights into oil metabolism, flowering and Asterid evolution.</title>
        <authorList>
            <person name="Badouin H."/>
            <person name="Gouzy J."/>
            <person name="Grassa C.J."/>
            <person name="Murat F."/>
            <person name="Staton S.E."/>
            <person name="Cottret L."/>
            <person name="Lelandais-Briere C."/>
            <person name="Owens G.L."/>
            <person name="Carrere S."/>
            <person name="Mayjonade B."/>
            <person name="Legrand L."/>
            <person name="Gill N."/>
            <person name="Kane N.C."/>
            <person name="Bowers J.E."/>
            <person name="Hubner S."/>
            <person name="Bellec A."/>
            <person name="Berard A."/>
            <person name="Berges H."/>
            <person name="Blanchet N."/>
            <person name="Boniface M.C."/>
            <person name="Brunel D."/>
            <person name="Catrice O."/>
            <person name="Chaidir N."/>
            <person name="Claudel C."/>
            <person name="Donnadieu C."/>
            <person name="Faraut T."/>
            <person name="Fievet G."/>
            <person name="Helmstetter N."/>
            <person name="King M."/>
            <person name="Knapp S.J."/>
            <person name="Lai Z."/>
            <person name="Le Paslier M.C."/>
            <person name="Lippi Y."/>
            <person name="Lorenzon L."/>
            <person name="Mandel J.R."/>
            <person name="Marage G."/>
            <person name="Marchand G."/>
            <person name="Marquand E."/>
            <person name="Bret-Mestries E."/>
            <person name="Morien E."/>
            <person name="Nambeesan S."/>
            <person name="Nguyen T."/>
            <person name="Pegot-Espagnet P."/>
            <person name="Pouilly N."/>
            <person name="Raftis F."/>
            <person name="Sallet E."/>
            <person name="Schiex T."/>
            <person name="Thomas J."/>
            <person name="Vandecasteele C."/>
            <person name="Vares D."/>
            <person name="Vear F."/>
            <person name="Vautrin S."/>
            <person name="Crespi M."/>
            <person name="Mangin B."/>
            <person name="Burke J.M."/>
            <person name="Salse J."/>
            <person name="Munos S."/>
            <person name="Vincourt P."/>
            <person name="Rieseberg L.H."/>
            <person name="Langlade N.B."/>
        </authorList>
    </citation>
    <scope>NUCLEOTIDE SEQUENCE</scope>
    <source>
        <tissue evidence="1">Leaves</tissue>
    </source>
</reference>
<protein>
    <submittedName>
        <fullName evidence="1">Uncharacterized protein</fullName>
    </submittedName>
</protein>